<dbReference type="PANTHER" id="PTHR44329">
    <property type="entry name" value="SERINE/THREONINE-PROTEIN KINASE TNNI3K-RELATED"/>
    <property type="match status" value="1"/>
</dbReference>
<dbReference type="Gene3D" id="2.30.30.40">
    <property type="entry name" value="SH3 Domains"/>
    <property type="match status" value="1"/>
</dbReference>
<feature type="domain" description="SH3" evidence="14">
    <location>
        <begin position="62"/>
        <end position="127"/>
    </location>
</feature>
<feature type="compositionally biased region" description="Polar residues" evidence="13">
    <location>
        <begin position="1139"/>
        <end position="1148"/>
    </location>
</feature>
<dbReference type="SUPFAM" id="SSF56112">
    <property type="entry name" value="Protein kinase-like (PK-like)"/>
    <property type="match status" value="1"/>
</dbReference>
<feature type="region of interest" description="Disordered" evidence="13">
    <location>
        <begin position="1"/>
        <end position="34"/>
    </location>
</feature>
<feature type="compositionally biased region" description="Pro residues" evidence="13">
    <location>
        <begin position="1104"/>
        <end position="1120"/>
    </location>
</feature>
<keyword evidence="8 12" id="KW-0067">ATP-binding</keyword>
<feature type="region of interest" description="Disordered" evidence="13">
    <location>
        <begin position="498"/>
        <end position="523"/>
    </location>
</feature>
<dbReference type="PROSITE" id="PS00109">
    <property type="entry name" value="PROTEIN_KINASE_TYR"/>
    <property type="match status" value="1"/>
</dbReference>
<feature type="region of interest" description="Disordered" evidence="13">
    <location>
        <begin position="596"/>
        <end position="619"/>
    </location>
</feature>
<evidence type="ECO:0000256" key="1">
    <source>
        <dbReference type="ARBA" id="ARBA00001946"/>
    </source>
</evidence>
<dbReference type="EC" id="2.7.11.25" evidence="3"/>
<dbReference type="InterPro" id="IPR036028">
    <property type="entry name" value="SH3-like_dom_sf"/>
</dbReference>
<dbReference type="PROSITE" id="PS50002">
    <property type="entry name" value="SH3"/>
    <property type="match status" value="1"/>
</dbReference>
<dbReference type="InterPro" id="IPR051681">
    <property type="entry name" value="Ser/Thr_Kinases-Pseudokinases"/>
</dbReference>
<dbReference type="EMBL" id="JAUCMV010000003">
    <property type="protein sequence ID" value="KAK0412274.1"/>
    <property type="molecule type" value="Genomic_DNA"/>
</dbReference>
<dbReference type="AlphaFoldDB" id="A0AA39HVS3"/>
<evidence type="ECO:0000256" key="8">
    <source>
        <dbReference type="ARBA" id="ARBA00022840"/>
    </source>
</evidence>
<name>A0AA39HVS3_9BILA</name>
<feature type="compositionally biased region" description="Basic and acidic residues" evidence="13">
    <location>
        <begin position="858"/>
        <end position="867"/>
    </location>
</feature>
<evidence type="ECO:0000256" key="2">
    <source>
        <dbReference type="ARBA" id="ARBA00006529"/>
    </source>
</evidence>
<feature type="region of interest" description="Disordered" evidence="13">
    <location>
        <begin position="41"/>
        <end position="60"/>
    </location>
</feature>
<dbReference type="PROSITE" id="PS00107">
    <property type="entry name" value="PROTEIN_KINASE_ATP"/>
    <property type="match status" value="1"/>
</dbReference>
<feature type="region of interest" description="Disordered" evidence="13">
    <location>
        <begin position="830"/>
        <end position="890"/>
    </location>
</feature>
<dbReference type="InterPro" id="IPR011009">
    <property type="entry name" value="Kinase-like_dom_sf"/>
</dbReference>
<feature type="region of interest" description="Disordered" evidence="13">
    <location>
        <begin position="1074"/>
        <end position="1148"/>
    </location>
</feature>
<dbReference type="GO" id="GO:0005524">
    <property type="term" value="F:ATP binding"/>
    <property type="evidence" value="ECO:0007669"/>
    <property type="project" value="UniProtKB-UniRule"/>
</dbReference>
<feature type="domain" description="Protein kinase" evidence="15">
    <location>
        <begin position="137"/>
        <end position="432"/>
    </location>
</feature>
<dbReference type="PANTHER" id="PTHR44329:SF288">
    <property type="entry name" value="MITOGEN-ACTIVATED PROTEIN KINASE KINASE KINASE 20"/>
    <property type="match status" value="1"/>
</dbReference>
<feature type="compositionally biased region" description="Low complexity" evidence="13">
    <location>
        <begin position="744"/>
        <end position="766"/>
    </location>
</feature>
<evidence type="ECO:0000256" key="13">
    <source>
        <dbReference type="SAM" id="MobiDB-lite"/>
    </source>
</evidence>
<feature type="region of interest" description="Disordered" evidence="13">
    <location>
        <begin position="1006"/>
        <end position="1062"/>
    </location>
</feature>
<dbReference type="InterPro" id="IPR008266">
    <property type="entry name" value="Tyr_kinase_AS"/>
</dbReference>
<evidence type="ECO:0000256" key="3">
    <source>
        <dbReference type="ARBA" id="ARBA00012406"/>
    </source>
</evidence>
<accession>A0AA39HVS3</accession>
<dbReference type="Gene3D" id="3.30.200.20">
    <property type="entry name" value="Phosphorylase Kinase, domain 1"/>
    <property type="match status" value="1"/>
</dbReference>
<feature type="region of interest" description="Disordered" evidence="13">
    <location>
        <begin position="958"/>
        <end position="985"/>
    </location>
</feature>
<proteinExistence type="inferred from homology"/>
<comment type="catalytic activity">
    <reaction evidence="10">
        <text>L-seryl-[protein] + ATP = O-phospho-L-seryl-[protein] + ADP + H(+)</text>
        <dbReference type="Rhea" id="RHEA:17989"/>
        <dbReference type="Rhea" id="RHEA-COMP:9863"/>
        <dbReference type="Rhea" id="RHEA-COMP:11604"/>
        <dbReference type="ChEBI" id="CHEBI:15378"/>
        <dbReference type="ChEBI" id="CHEBI:29999"/>
        <dbReference type="ChEBI" id="CHEBI:30616"/>
        <dbReference type="ChEBI" id="CHEBI:83421"/>
        <dbReference type="ChEBI" id="CHEBI:456216"/>
        <dbReference type="EC" id="2.7.11.25"/>
    </reaction>
</comment>
<evidence type="ECO:0000256" key="12">
    <source>
        <dbReference type="PROSITE-ProRule" id="PRU10141"/>
    </source>
</evidence>
<feature type="region of interest" description="Disordered" evidence="13">
    <location>
        <begin position="728"/>
        <end position="776"/>
    </location>
</feature>
<evidence type="ECO:0000256" key="10">
    <source>
        <dbReference type="ARBA" id="ARBA00048329"/>
    </source>
</evidence>
<feature type="compositionally biased region" description="Basic and acidic residues" evidence="13">
    <location>
        <begin position="1091"/>
        <end position="1103"/>
    </location>
</feature>
<keyword evidence="7" id="KW-0418">Kinase</keyword>
<dbReference type="Proteomes" id="UP001175271">
    <property type="component" value="Unassembled WGS sequence"/>
</dbReference>
<evidence type="ECO:0000256" key="5">
    <source>
        <dbReference type="ARBA" id="ARBA00022679"/>
    </source>
</evidence>
<evidence type="ECO:0000256" key="6">
    <source>
        <dbReference type="ARBA" id="ARBA00022741"/>
    </source>
</evidence>
<dbReference type="SUPFAM" id="SSF50044">
    <property type="entry name" value="SH3-domain"/>
    <property type="match status" value="1"/>
</dbReference>
<feature type="compositionally biased region" description="Basic and acidic residues" evidence="13">
    <location>
        <begin position="728"/>
        <end position="737"/>
    </location>
</feature>
<keyword evidence="5" id="KW-0808">Transferase</keyword>
<evidence type="ECO:0000256" key="11">
    <source>
        <dbReference type="PROSITE-ProRule" id="PRU00192"/>
    </source>
</evidence>
<keyword evidence="17" id="KW-1185">Reference proteome</keyword>
<comment type="cofactor">
    <cofactor evidence="1">
        <name>Mg(2+)</name>
        <dbReference type="ChEBI" id="CHEBI:18420"/>
    </cofactor>
</comment>
<comment type="catalytic activity">
    <reaction evidence="9">
        <text>L-threonyl-[protein] + ATP = O-phospho-L-threonyl-[protein] + ADP + H(+)</text>
        <dbReference type="Rhea" id="RHEA:46608"/>
        <dbReference type="Rhea" id="RHEA-COMP:11060"/>
        <dbReference type="Rhea" id="RHEA-COMP:11605"/>
        <dbReference type="ChEBI" id="CHEBI:15378"/>
        <dbReference type="ChEBI" id="CHEBI:30013"/>
        <dbReference type="ChEBI" id="CHEBI:30616"/>
        <dbReference type="ChEBI" id="CHEBI:61977"/>
        <dbReference type="ChEBI" id="CHEBI:456216"/>
        <dbReference type="EC" id="2.7.11.25"/>
    </reaction>
</comment>
<feature type="compositionally biased region" description="Low complexity" evidence="13">
    <location>
        <begin position="958"/>
        <end position="975"/>
    </location>
</feature>
<dbReference type="PROSITE" id="PS50011">
    <property type="entry name" value="PROTEIN_KINASE_DOM"/>
    <property type="match status" value="1"/>
</dbReference>
<organism evidence="16 17">
    <name type="scientific">Steinernema hermaphroditum</name>
    <dbReference type="NCBI Taxonomy" id="289476"/>
    <lineage>
        <taxon>Eukaryota</taxon>
        <taxon>Metazoa</taxon>
        <taxon>Ecdysozoa</taxon>
        <taxon>Nematoda</taxon>
        <taxon>Chromadorea</taxon>
        <taxon>Rhabditida</taxon>
        <taxon>Tylenchina</taxon>
        <taxon>Panagrolaimomorpha</taxon>
        <taxon>Strongyloidoidea</taxon>
        <taxon>Steinernematidae</taxon>
        <taxon>Steinernema</taxon>
    </lineage>
</organism>
<evidence type="ECO:0000256" key="9">
    <source>
        <dbReference type="ARBA" id="ARBA00047559"/>
    </source>
</evidence>
<keyword evidence="4 11" id="KW-0728">SH3 domain</keyword>
<comment type="similarity">
    <text evidence="2">Belongs to the protein kinase superfamily. STE Ser/Thr protein kinase family. MAP kinase kinase kinase subfamily.</text>
</comment>
<dbReference type="InterPro" id="IPR001452">
    <property type="entry name" value="SH3_domain"/>
</dbReference>
<evidence type="ECO:0000259" key="15">
    <source>
        <dbReference type="PROSITE" id="PS50011"/>
    </source>
</evidence>
<gene>
    <name evidence="16" type="ORF">QR680_006125</name>
</gene>
<evidence type="ECO:0000256" key="4">
    <source>
        <dbReference type="ARBA" id="ARBA00022443"/>
    </source>
</evidence>
<feature type="compositionally biased region" description="Pro residues" evidence="13">
    <location>
        <begin position="1127"/>
        <end position="1136"/>
    </location>
</feature>
<dbReference type="InterPro" id="IPR000719">
    <property type="entry name" value="Prot_kinase_dom"/>
</dbReference>
<keyword evidence="6 12" id="KW-0547">Nucleotide-binding</keyword>
<dbReference type="Pfam" id="PF07714">
    <property type="entry name" value="PK_Tyr_Ser-Thr"/>
    <property type="match status" value="1"/>
</dbReference>
<dbReference type="GO" id="GO:0004709">
    <property type="term" value="F:MAP kinase kinase kinase activity"/>
    <property type="evidence" value="ECO:0007669"/>
    <property type="project" value="UniProtKB-EC"/>
</dbReference>
<protein>
    <recommendedName>
        <fullName evidence="3">mitogen-activated protein kinase kinase kinase</fullName>
        <ecNumber evidence="3">2.7.11.25</ecNumber>
    </recommendedName>
</protein>
<evidence type="ECO:0000313" key="16">
    <source>
        <dbReference type="EMBL" id="KAK0412274.1"/>
    </source>
</evidence>
<reference evidence="16" key="1">
    <citation type="submission" date="2023-06" db="EMBL/GenBank/DDBJ databases">
        <title>Genomic analysis of the entomopathogenic nematode Steinernema hermaphroditum.</title>
        <authorList>
            <person name="Schwarz E.M."/>
            <person name="Heppert J.K."/>
            <person name="Baniya A."/>
            <person name="Schwartz H.T."/>
            <person name="Tan C.-H."/>
            <person name="Antoshechkin I."/>
            <person name="Sternberg P.W."/>
            <person name="Goodrich-Blair H."/>
            <person name="Dillman A.R."/>
        </authorList>
    </citation>
    <scope>NUCLEOTIDE SEQUENCE</scope>
    <source>
        <strain evidence="16">PS9179</strain>
        <tissue evidence="16">Whole animal</tissue>
    </source>
</reference>
<dbReference type="InterPro" id="IPR001245">
    <property type="entry name" value="Ser-Thr/Tyr_kinase_cat_dom"/>
</dbReference>
<evidence type="ECO:0000256" key="7">
    <source>
        <dbReference type="ARBA" id="ARBA00022777"/>
    </source>
</evidence>
<comment type="caution">
    <text evidence="16">The sequence shown here is derived from an EMBL/GenBank/DDBJ whole genome shotgun (WGS) entry which is preliminary data.</text>
</comment>
<dbReference type="InterPro" id="IPR017441">
    <property type="entry name" value="Protein_kinase_ATP_BS"/>
</dbReference>
<feature type="binding site" evidence="12">
    <location>
        <position position="169"/>
    </location>
    <ligand>
        <name>ATP</name>
        <dbReference type="ChEBI" id="CHEBI:30616"/>
    </ligand>
</feature>
<evidence type="ECO:0000259" key="14">
    <source>
        <dbReference type="PROSITE" id="PS50002"/>
    </source>
</evidence>
<feature type="compositionally biased region" description="Low complexity" evidence="13">
    <location>
        <begin position="609"/>
        <end position="618"/>
    </location>
</feature>
<sequence>MMPSTSAALLMVSSPPSSAEPHVTESADSPPMLLGLPVAAVRSRSRTPAGRPSESEDDVDTSGVKYRKLLFACKEDINSSGDGQLALERGSIIELVSIETEHDDLWRGRCDGREGLFKKDAVIKIGEVPQQISTAAIEIGEEIGSGGFAVVYMARLRRKRGVGKVVAFKKPHYTPDDIGEVKKALEHEAGIFNALRHENIVRLEGICLEEPNIGVLLEYCHGGRLKEVYNKLPDISAQIIIDWASQIAEGMHHIHYGLDTRYFHRDLTTSNILVKQLVCTCNVNNTKRLSDMYDHKNISDDGSCRNCKGTACNRLTLKISDFGMARSERDNRKSDFGTVAYQAPEVIAKGGYSNTSDTYSFGVVIWELFTKCVPFKELEEASIIYNVGKKNLKLPIPDNCPTDIKQLLTDCWETNPDDRPDFEKIRDRLSQLKNEYGAVDDGLDTFQQDMRQDIEQKMSLYIKLPKGKDHDQVMKEKRERTKLFNSMSEYIRDIVTQSTKNNPKKRRCGKDNHKLDATQIGKPGDFRHIYGISPMSQTDTPSQTHRVKSEEQDILFFTMPRKPKCNEEAKRMMLEKMRRMSEDMAGKRKDLSKSTPNLAVIGHSPPQPRSRAPSQLSRCGAVRIRSSKKGEPDTWSTFSTEASSSEAKSLYHDVVELADKDVEAVFSTDIDDSCVTVADEIPDVVVTDVSGACSSDERDSWSRISFPAEDADEDFYQPALRARRDQHRFDSTDDSCHDLMSPGRSTAGRSSSVSSLLSRSTNMSLTPTAEMCSPRKSRPTLACLSRLMLQAGSVLAAPTGCDIKKHATPEGEVPSTSDFNSLSRYHQHRFSGSHFRSPGFEGSPPKSKQPQKTGRASEMFEKTDKTRVYGRKSGLKVPEHPSPTSSISPTLNDHVPVSQQPLAFAQFASPIRNPPSHSPAATIHNSAYVSHEPRPRSTTEDRHQTVLNNAYVTRNRANTEAPPTATTPDTVSSPSYFPAKPQARKGAHNPVYFPMAKPEIPTRTVAVTPDTMPRPKPLQYGRISVGDPDPPTPEHRYTLDSPVPIKPPTNLPAPTSLAPSVPIRPATLDFKTSSMESGIATAESSSILSSSKERSLSPPRERPPPPPPPVVRSTPPPVPPRRQKATPSPPALPPKSSPRLNTASSSQG</sequence>
<dbReference type="Gene3D" id="1.10.510.10">
    <property type="entry name" value="Transferase(Phosphotransferase) domain 1"/>
    <property type="match status" value="1"/>
</dbReference>
<evidence type="ECO:0000313" key="17">
    <source>
        <dbReference type="Proteomes" id="UP001175271"/>
    </source>
</evidence>